<evidence type="ECO:0000259" key="4">
    <source>
        <dbReference type="SMART" id="SM00646"/>
    </source>
</evidence>
<sequence>MRLRPTLLVLGLLASASPAHAQAAPSVFVAYPAPDARVAFDHVILEGSVSPGASLSVNGQAVEVGTDGLFMAWWPLRPGTNDLKLVARRAGQTGTRTVRVIRTVPRLLPAIPTAIDRASLKPGGQLDFWDTAGDTPEERTVRLRFQGSPGGRAAVRLGSGPATPLREGPAGTYSGALAVPAQTALSRAPLTVSLTGRDGRTVSAVAGQVSSAAGQTQLGVQRPGTVPGLGLNPAPTALATFSGEPLLYPREGMTFEVVGRLGEDYRVRLAPGLSALVTATQLDIVPGLLAPPSGGALSLDPVAQRSMEQPGPEVVASPPATGVAGAAPLPQAPRLSGQNPAEGQLRLRVPLGGARSPFTVQQTAPGQLLLTLYGPLSQPLTAPAGPDPLLERVEIRPGNGVTQLSVQLRTTQLWGFSANYDGDDLVLMVRRPPVLDPVRPLLGRTITLDPGHGGTQLGGAGSLRTPEKGLVLPIAQRVAELLRAQGATVQLTRTADVTLGLYERGLMAEATGSDLLVSLHANALPDGRDPRGVRGPEVYFSHPQAQPLAAAILAALRTGLPDLGPGAGLKGGADLALTRPTSQISLLVELAYLTDAGNLRTLHSPAGQERFAQAVARGITAFYGSLSGR</sequence>
<protein>
    <submittedName>
        <fullName evidence="5">N-acetylmuramoyl-L-alanine amidase</fullName>
        <ecNumber evidence="5">3.5.1.28</ecNumber>
    </submittedName>
</protein>
<dbReference type="Pfam" id="PF01520">
    <property type="entry name" value="Amidase_3"/>
    <property type="match status" value="1"/>
</dbReference>
<dbReference type="SMART" id="SM00646">
    <property type="entry name" value="Ami_3"/>
    <property type="match status" value="1"/>
</dbReference>
<dbReference type="InterPro" id="IPR002508">
    <property type="entry name" value="MurNAc-LAA_cat"/>
</dbReference>
<dbReference type="InterPro" id="IPR013783">
    <property type="entry name" value="Ig-like_fold"/>
</dbReference>
<dbReference type="GO" id="GO:0008745">
    <property type="term" value="F:N-acetylmuramoyl-L-alanine amidase activity"/>
    <property type="evidence" value="ECO:0007669"/>
    <property type="project" value="UniProtKB-EC"/>
</dbReference>
<dbReference type="EC" id="3.5.1.28" evidence="5"/>
<dbReference type="InterPro" id="IPR050695">
    <property type="entry name" value="N-acetylmuramoyl_amidase_3"/>
</dbReference>
<feature type="chain" id="PRO_5045573835" evidence="3">
    <location>
        <begin position="22"/>
        <end position="629"/>
    </location>
</feature>
<dbReference type="PANTHER" id="PTHR30404">
    <property type="entry name" value="N-ACETYLMURAMOYL-L-ALANINE AMIDASE"/>
    <property type="match status" value="1"/>
</dbReference>
<keyword evidence="3" id="KW-0732">Signal</keyword>
<feature type="region of interest" description="Disordered" evidence="2">
    <location>
        <begin position="304"/>
        <end position="339"/>
    </location>
</feature>
<keyword evidence="6" id="KW-1185">Reference proteome</keyword>
<dbReference type="SUPFAM" id="SSF53187">
    <property type="entry name" value="Zn-dependent exopeptidases"/>
    <property type="match status" value="1"/>
</dbReference>
<organism evidence="5 6">
    <name type="scientific">Deinococcus navajonensis</name>
    <dbReference type="NCBI Taxonomy" id="309884"/>
    <lineage>
        <taxon>Bacteria</taxon>
        <taxon>Thermotogati</taxon>
        <taxon>Deinococcota</taxon>
        <taxon>Deinococci</taxon>
        <taxon>Deinococcales</taxon>
        <taxon>Deinococcaceae</taxon>
        <taxon>Deinococcus</taxon>
    </lineage>
</organism>
<dbReference type="CDD" id="cd02696">
    <property type="entry name" value="MurNAc-LAA"/>
    <property type="match status" value="1"/>
</dbReference>
<dbReference type="Gene3D" id="2.60.40.10">
    <property type="entry name" value="Immunoglobulins"/>
    <property type="match status" value="1"/>
</dbReference>
<keyword evidence="1 5" id="KW-0378">Hydrolase</keyword>
<dbReference type="Gene3D" id="3.40.630.40">
    <property type="entry name" value="Zn-dependent exopeptidases"/>
    <property type="match status" value="1"/>
</dbReference>
<proteinExistence type="predicted"/>
<evidence type="ECO:0000256" key="3">
    <source>
        <dbReference type="SAM" id="SignalP"/>
    </source>
</evidence>
<comment type="caution">
    <text evidence="5">The sequence shown here is derived from an EMBL/GenBank/DDBJ whole genome shotgun (WGS) entry which is preliminary data.</text>
</comment>
<dbReference type="PANTHER" id="PTHR30404:SF0">
    <property type="entry name" value="N-ACETYLMURAMOYL-L-ALANINE AMIDASE AMIC"/>
    <property type="match status" value="1"/>
</dbReference>
<evidence type="ECO:0000256" key="1">
    <source>
        <dbReference type="ARBA" id="ARBA00022801"/>
    </source>
</evidence>
<dbReference type="Proteomes" id="UP001595998">
    <property type="component" value="Unassembled WGS sequence"/>
</dbReference>
<evidence type="ECO:0000313" key="6">
    <source>
        <dbReference type="Proteomes" id="UP001595998"/>
    </source>
</evidence>
<name>A0ABV8XUP7_9DEIO</name>
<evidence type="ECO:0000313" key="5">
    <source>
        <dbReference type="EMBL" id="MFC4427558.1"/>
    </source>
</evidence>
<accession>A0ABV8XUP7</accession>
<reference evidence="6" key="1">
    <citation type="journal article" date="2019" name="Int. J. Syst. Evol. Microbiol.">
        <title>The Global Catalogue of Microorganisms (GCM) 10K type strain sequencing project: providing services to taxonomists for standard genome sequencing and annotation.</title>
        <authorList>
            <consortium name="The Broad Institute Genomics Platform"/>
            <consortium name="The Broad Institute Genome Sequencing Center for Infectious Disease"/>
            <person name="Wu L."/>
            <person name="Ma J."/>
        </authorList>
    </citation>
    <scope>NUCLEOTIDE SEQUENCE [LARGE SCALE GENOMIC DNA]</scope>
    <source>
        <strain evidence="6">CCUG 56029</strain>
    </source>
</reference>
<dbReference type="EMBL" id="JBHSEH010000022">
    <property type="protein sequence ID" value="MFC4427558.1"/>
    <property type="molecule type" value="Genomic_DNA"/>
</dbReference>
<feature type="signal peptide" evidence="3">
    <location>
        <begin position="1"/>
        <end position="21"/>
    </location>
</feature>
<feature type="domain" description="MurNAc-LAA" evidence="4">
    <location>
        <begin position="505"/>
        <end position="620"/>
    </location>
</feature>
<gene>
    <name evidence="5" type="ORF">ACFOZ9_15170</name>
</gene>
<dbReference type="RefSeq" id="WP_380041157.1">
    <property type="nucleotide sequence ID" value="NZ_JBHSEH010000022.1"/>
</dbReference>
<evidence type="ECO:0000256" key="2">
    <source>
        <dbReference type="SAM" id="MobiDB-lite"/>
    </source>
</evidence>